<protein>
    <submittedName>
        <fullName evidence="1 2">Uncharacterized protein</fullName>
    </submittedName>
</protein>
<sequence>MPCGRCFFFQVSDWRLVLRHLLADGVSPLMNLESWRAVVRPLFLVLSAMGARIQASQVEEKTRR</sequence>
<evidence type="ECO:0000313" key="1">
    <source>
        <dbReference type="EMBL" id="KQK08661.1"/>
    </source>
</evidence>
<dbReference type="EnsemblPlants" id="KQK08661">
    <property type="protein sequence ID" value="KQK08661"/>
    <property type="gene ID" value="BRADI_2g43080v3"/>
</dbReference>
<dbReference type="EMBL" id="CM000881">
    <property type="protein sequence ID" value="KQK08661.1"/>
    <property type="molecule type" value="Genomic_DNA"/>
</dbReference>
<evidence type="ECO:0000313" key="3">
    <source>
        <dbReference type="Proteomes" id="UP000008810"/>
    </source>
</evidence>
<reference evidence="2" key="3">
    <citation type="submission" date="2018-08" db="UniProtKB">
        <authorList>
            <consortium name="EnsemblPlants"/>
        </authorList>
    </citation>
    <scope>IDENTIFICATION</scope>
    <source>
        <strain evidence="2">cv. Bd21</strain>
    </source>
</reference>
<gene>
    <name evidence="1" type="ORF">BRADI_2g43080v3</name>
</gene>
<proteinExistence type="predicted"/>
<name>A0A0Q3GDW5_BRADI</name>
<dbReference type="Proteomes" id="UP000008810">
    <property type="component" value="Chromosome 2"/>
</dbReference>
<dbReference type="Gramene" id="KQK08661">
    <property type="protein sequence ID" value="KQK08661"/>
    <property type="gene ID" value="BRADI_2g43080v3"/>
</dbReference>
<dbReference type="InParanoid" id="A0A0Q3GDW5"/>
<evidence type="ECO:0000313" key="2">
    <source>
        <dbReference type="EnsemblPlants" id="KQK08661"/>
    </source>
</evidence>
<reference evidence="1 2" key="1">
    <citation type="journal article" date="2010" name="Nature">
        <title>Genome sequencing and analysis of the model grass Brachypodium distachyon.</title>
        <authorList>
            <consortium name="International Brachypodium Initiative"/>
        </authorList>
    </citation>
    <scope>NUCLEOTIDE SEQUENCE [LARGE SCALE GENOMIC DNA]</scope>
    <source>
        <strain evidence="1 2">Bd21</strain>
    </source>
</reference>
<dbReference type="AlphaFoldDB" id="A0A0Q3GDW5"/>
<accession>A0A0Q3GDW5</accession>
<reference evidence="1" key="2">
    <citation type="submission" date="2017-06" db="EMBL/GenBank/DDBJ databases">
        <title>WGS assembly of Brachypodium distachyon.</title>
        <authorList>
            <consortium name="The International Brachypodium Initiative"/>
            <person name="Lucas S."/>
            <person name="Harmon-Smith M."/>
            <person name="Lail K."/>
            <person name="Tice H."/>
            <person name="Grimwood J."/>
            <person name="Bruce D."/>
            <person name="Barry K."/>
            <person name="Shu S."/>
            <person name="Lindquist E."/>
            <person name="Wang M."/>
            <person name="Pitluck S."/>
            <person name="Vogel J.P."/>
            <person name="Garvin D.F."/>
            <person name="Mockler T.C."/>
            <person name="Schmutz J."/>
            <person name="Rokhsar D."/>
            <person name="Bevan M.W."/>
        </authorList>
    </citation>
    <scope>NUCLEOTIDE SEQUENCE</scope>
    <source>
        <strain evidence="1">Bd21</strain>
    </source>
</reference>
<keyword evidence="3" id="KW-1185">Reference proteome</keyword>
<organism evidence="1">
    <name type="scientific">Brachypodium distachyon</name>
    <name type="common">Purple false brome</name>
    <name type="synonym">Trachynia distachya</name>
    <dbReference type="NCBI Taxonomy" id="15368"/>
    <lineage>
        <taxon>Eukaryota</taxon>
        <taxon>Viridiplantae</taxon>
        <taxon>Streptophyta</taxon>
        <taxon>Embryophyta</taxon>
        <taxon>Tracheophyta</taxon>
        <taxon>Spermatophyta</taxon>
        <taxon>Magnoliopsida</taxon>
        <taxon>Liliopsida</taxon>
        <taxon>Poales</taxon>
        <taxon>Poaceae</taxon>
        <taxon>BOP clade</taxon>
        <taxon>Pooideae</taxon>
        <taxon>Stipodae</taxon>
        <taxon>Brachypodieae</taxon>
        <taxon>Brachypodium</taxon>
    </lineage>
</organism>